<dbReference type="Gene3D" id="1.10.101.10">
    <property type="entry name" value="PGBD-like superfamily/PGBD"/>
    <property type="match status" value="1"/>
</dbReference>
<feature type="transmembrane region" description="Helical" evidence="5">
    <location>
        <begin position="263"/>
        <end position="282"/>
    </location>
</feature>
<dbReference type="InterPro" id="IPR033907">
    <property type="entry name" value="Endolysin_autolysin"/>
</dbReference>
<dbReference type="GO" id="GO:0009253">
    <property type="term" value="P:peptidoglycan catabolic process"/>
    <property type="evidence" value="ECO:0007669"/>
    <property type="project" value="InterPro"/>
</dbReference>
<keyword evidence="3" id="KW-1035">Host cytoplasm</keyword>
<evidence type="ECO:0000256" key="5">
    <source>
        <dbReference type="SAM" id="Phobius"/>
    </source>
</evidence>
<dbReference type="SUPFAM" id="SSF53955">
    <property type="entry name" value="Lysozyme-like"/>
    <property type="match status" value="1"/>
</dbReference>
<dbReference type="InterPro" id="IPR002196">
    <property type="entry name" value="Glyco_hydro_24"/>
</dbReference>
<dbReference type="PANTHER" id="PTHR38107">
    <property type="match status" value="1"/>
</dbReference>
<dbReference type="GO" id="GO:0003796">
    <property type="term" value="F:lysozyme activity"/>
    <property type="evidence" value="ECO:0007669"/>
    <property type="project" value="UniProtKB-EC"/>
</dbReference>
<dbReference type="PANTHER" id="PTHR38107:SF3">
    <property type="entry name" value="LYSOZYME RRRD-RELATED"/>
    <property type="match status" value="1"/>
</dbReference>
<keyword evidence="4" id="KW-0326">Glycosidase</keyword>
<dbReference type="Gene3D" id="1.10.530.40">
    <property type="match status" value="1"/>
</dbReference>
<evidence type="ECO:0000256" key="2">
    <source>
        <dbReference type="ARBA" id="ARBA00022638"/>
    </source>
</evidence>
<keyword evidence="8" id="KW-1185">Reference proteome</keyword>
<dbReference type="GO" id="GO:0016998">
    <property type="term" value="P:cell wall macromolecule catabolic process"/>
    <property type="evidence" value="ECO:0007669"/>
    <property type="project" value="InterPro"/>
</dbReference>
<dbReference type="Proteomes" id="UP000183900">
    <property type="component" value="Unassembled WGS sequence"/>
</dbReference>
<dbReference type="SUPFAM" id="SSF47090">
    <property type="entry name" value="PGBD-like"/>
    <property type="match status" value="1"/>
</dbReference>
<comment type="similarity">
    <text evidence="4">Belongs to the glycosyl hydrolase 24 family.</text>
</comment>
<comment type="catalytic activity">
    <reaction evidence="4">
        <text>Hydrolysis of (1-&gt;4)-beta-linkages between N-acetylmuramic acid and N-acetyl-D-glucosamine residues in a peptidoglycan and between N-acetyl-D-glucosamine residues in chitodextrins.</text>
        <dbReference type="EC" id="3.2.1.17"/>
    </reaction>
</comment>
<evidence type="ECO:0000259" key="6">
    <source>
        <dbReference type="Pfam" id="PF01471"/>
    </source>
</evidence>
<evidence type="ECO:0000256" key="3">
    <source>
        <dbReference type="ARBA" id="ARBA00023200"/>
    </source>
</evidence>
<feature type="domain" description="Peptidoglycan binding-like" evidence="6">
    <location>
        <begin position="173"/>
        <end position="228"/>
    </location>
</feature>
<protein>
    <recommendedName>
        <fullName evidence="4">Lysozyme</fullName>
        <ecNumber evidence="4">3.2.1.17</ecNumber>
    </recommendedName>
</protein>
<dbReference type="InterPro" id="IPR023346">
    <property type="entry name" value="Lysozyme-like_dom_sf"/>
</dbReference>
<dbReference type="CDD" id="cd00737">
    <property type="entry name" value="lyz_endolysin_autolysin"/>
    <property type="match status" value="1"/>
</dbReference>
<dbReference type="Pfam" id="PF01471">
    <property type="entry name" value="PG_binding_1"/>
    <property type="match status" value="1"/>
</dbReference>
<keyword evidence="4" id="KW-0378">Hydrolase</keyword>
<evidence type="ECO:0000313" key="7">
    <source>
        <dbReference type="EMBL" id="CUA96457.1"/>
    </source>
</evidence>
<dbReference type="EMBL" id="CYHE01000005">
    <property type="protein sequence ID" value="CUA96457.1"/>
    <property type="molecule type" value="Genomic_DNA"/>
</dbReference>
<name>A0A0K6HZJ8_9HYPH</name>
<keyword evidence="5" id="KW-0812">Transmembrane</keyword>
<dbReference type="InterPro" id="IPR051018">
    <property type="entry name" value="Bacteriophage_GH24"/>
</dbReference>
<dbReference type="InterPro" id="IPR023347">
    <property type="entry name" value="Lysozyme_dom_sf"/>
</dbReference>
<keyword evidence="5" id="KW-0472">Membrane</keyword>
<sequence>MIMNVSPEGLAFIARHEGFSSRAYMDPAGVPTIGYGFTLASRLFRDWWAKRGRKDLKAGDMIDRADANTVLKTLADHEYGAAVLRRFGKLPQNQFDAVVSAVYNLGEQCLSWRWAAALAAGNVAEAARLLAMTGIRAGGRILPGLVRRRSEEAQLLQGGDYGFNGHDSLPEPDPEVMRGQQMLARLGFKPGPADGIEGPLTRASVLAFQIEHPPLKLDGRLGPATLSELERAVGKQRGVAGTLICGATGAGVSVSNGDAWAEVLGWGLALAGLAFVTYLVWANRGRIRLLARQLIS</sequence>
<dbReference type="OrthoDB" id="5327667at2"/>
<organism evidence="7 8">
    <name type="scientific">Pannonibacter indicus</name>
    <dbReference type="NCBI Taxonomy" id="466044"/>
    <lineage>
        <taxon>Bacteria</taxon>
        <taxon>Pseudomonadati</taxon>
        <taxon>Pseudomonadota</taxon>
        <taxon>Alphaproteobacteria</taxon>
        <taxon>Hyphomicrobiales</taxon>
        <taxon>Stappiaceae</taxon>
        <taxon>Pannonibacter</taxon>
    </lineage>
</organism>
<gene>
    <name evidence="7" type="ORF">Ga0061067_105164</name>
</gene>
<dbReference type="EC" id="3.2.1.17" evidence="4"/>
<dbReference type="Pfam" id="PF00959">
    <property type="entry name" value="Phage_lysozyme"/>
    <property type="match status" value="1"/>
</dbReference>
<evidence type="ECO:0000256" key="4">
    <source>
        <dbReference type="RuleBase" id="RU003788"/>
    </source>
</evidence>
<dbReference type="InterPro" id="IPR036366">
    <property type="entry name" value="PGBDSf"/>
</dbReference>
<proteinExistence type="inferred from homology"/>
<keyword evidence="1 4" id="KW-0929">Antimicrobial</keyword>
<dbReference type="InterPro" id="IPR002477">
    <property type="entry name" value="Peptidoglycan-bd-like"/>
</dbReference>
<accession>A0A0K6HZJ8</accession>
<evidence type="ECO:0000313" key="8">
    <source>
        <dbReference type="Proteomes" id="UP000183900"/>
    </source>
</evidence>
<reference evidence="8" key="1">
    <citation type="submission" date="2015-08" db="EMBL/GenBank/DDBJ databases">
        <authorList>
            <person name="Varghese N."/>
        </authorList>
    </citation>
    <scope>NUCLEOTIDE SEQUENCE [LARGE SCALE GENOMIC DNA]</scope>
    <source>
        <strain evidence="8">DSM 23407</strain>
    </source>
</reference>
<dbReference type="GO" id="GO:0042742">
    <property type="term" value="P:defense response to bacterium"/>
    <property type="evidence" value="ECO:0007669"/>
    <property type="project" value="UniProtKB-KW"/>
</dbReference>
<dbReference type="GO" id="GO:0031640">
    <property type="term" value="P:killing of cells of another organism"/>
    <property type="evidence" value="ECO:0007669"/>
    <property type="project" value="UniProtKB-KW"/>
</dbReference>
<dbReference type="AlphaFoldDB" id="A0A0K6HZJ8"/>
<keyword evidence="2 4" id="KW-0081">Bacteriolytic enzyme</keyword>
<dbReference type="InterPro" id="IPR036365">
    <property type="entry name" value="PGBD-like_sf"/>
</dbReference>
<keyword evidence="5" id="KW-1133">Transmembrane helix</keyword>
<evidence type="ECO:0000256" key="1">
    <source>
        <dbReference type="ARBA" id="ARBA00022529"/>
    </source>
</evidence>